<dbReference type="EMBL" id="DVOT01000206">
    <property type="protein sequence ID" value="HIV28545.1"/>
    <property type="molecule type" value="Genomic_DNA"/>
</dbReference>
<evidence type="ECO:0000313" key="1">
    <source>
        <dbReference type="EMBL" id="HIV28545.1"/>
    </source>
</evidence>
<dbReference type="Proteomes" id="UP000886884">
    <property type="component" value="Unassembled WGS sequence"/>
</dbReference>
<reference evidence="1" key="2">
    <citation type="journal article" date="2021" name="PeerJ">
        <title>Extensive microbial diversity within the chicken gut microbiome revealed by metagenomics and culture.</title>
        <authorList>
            <person name="Gilroy R."/>
            <person name="Ravi A."/>
            <person name="Getino M."/>
            <person name="Pursley I."/>
            <person name="Horton D.L."/>
            <person name="Alikhan N.F."/>
            <person name="Baker D."/>
            <person name="Gharbi K."/>
            <person name="Hall N."/>
            <person name="Watson M."/>
            <person name="Adriaenssens E.M."/>
            <person name="Foster-Nyarko E."/>
            <person name="Jarju S."/>
            <person name="Secka A."/>
            <person name="Antonio M."/>
            <person name="Oren A."/>
            <person name="Chaudhuri R.R."/>
            <person name="La Ragione R."/>
            <person name="Hildebrand F."/>
            <person name="Pallen M.J."/>
        </authorList>
    </citation>
    <scope>NUCLEOTIDE SEQUENCE</scope>
    <source>
        <strain evidence="1">CHK183-6373</strain>
    </source>
</reference>
<sequence>MASVAVSTYFQAPQWEPGGVQIVGTGTEVEVYGPPLPSDMAKSISAQPSSIVVRMEESTEPTPAPIYVYCNTGGKNYHSQDCKYVYEHTPRVTLLEAVKASYTKCPYCNAPDASAIFD</sequence>
<evidence type="ECO:0000313" key="2">
    <source>
        <dbReference type="Proteomes" id="UP000886884"/>
    </source>
</evidence>
<protein>
    <submittedName>
        <fullName evidence="1">Uncharacterized protein</fullName>
    </submittedName>
</protein>
<name>A0A9D1P8N9_9FIRM</name>
<organism evidence="1 2">
    <name type="scientific">Candidatus Ornithocaccomicrobium faecavium</name>
    <dbReference type="NCBI Taxonomy" id="2840890"/>
    <lineage>
        <taxon>Bacteria</taxon>
        <taxon>Bacillati</taxon>
        <taxon>Bacillota</taxon>
        <taxon>Clostridia</taxon>
        <taxon>Candidatus Ornithocaccomicrobium</taxon>
    </lineage>
</organism>
<reference evidence="1" key="1">
    <citation type="submission" date="2020-10" db="EMBL/GenBank/DDBJ databases">
        <authorList>
            <person name="Gilroy R."/>
        </authorList>
    </citation>
    <scope>NUCLEOTIDE SEQUENCE</scope>
    <source>
        <strain evidence="1">CHK183-6373</strain>
    </source>
</reference>
<dbReference type="AlphaFoldDB" id="A0A9D1P8N9"/>
<comment type="caution">
    <text evidence="1">The sequence shown here is derived from an EMBL/GenBank/DDBJ whole genome shotgun (WGS) entry which is preliminary data.</text>
</comment>
<accession>A0A9D1P8N9</accession>
<proteinExistence type="predicted"/>
<gene>
    <name evidence="1" type="ORF">IAA64_11270</name>
</gene>